<feature type="region of interest" description="Disordered" evidence="1">
    <location>
        <begin position="205"/>
        <end position="254"/>
    </location>
</feature>
<protein>
    <submittedName>
        <fullName evidence="2">Uncharacterized protein</fullName>
    </submittedName>
</protein>
<sequence length="254" mass="29194">MSETGELYLERTLKSQFPKLDFRNPKNPDNPFQPVGPDDDTQYWLVKIPSTFDPHVLNGIKFPIHKLSQNPTTEQPSKVSLGSAKVKKQRDKSTQGKETEQHDESITLHFAFSEHSPQEIQAMAPLIFDSSTKTWKLGKQFSRNITIFEESPLPPVLPPHLSSQHPIPSEKTGLSVHCPPKGFGFSEDVLKHERGFVPQASNVESVVQKIKRTHSEKADSTKERSEHREKSHKKEEKRDKKEKKKHHKDRRDRD</sequence>
<feature type="compositionally biased region" description="Basic residues" evidence="1">
    <location>
        <begin position="240"/>
        <end position="254"/>
    </location>
</feature>
<feature type="compositionally biased region" description="Polar residues" evidence="1">
    <location>
        <begin position="67"/>
        <end position="80"/>
    </location>
</feature>
<dbReference type="Pfam" id="PF08208">
    <property type="entry name" value="RNA_polI_A34"/>
    <property type="match status" value="1"/>
</dbReference>
<reference evidence="2 3" key="1">
    <citation type="journal article" date="2022" name="bioRxiv">
        <title>Genomics of Preaxostyla Flagellates Illuminates Evolutionary Transitions and the Path Towards Mitochondrial Loss.</title>
        <authorList>
            <person name="Novak L.V.F."/>
            <person name="Treitli S.C."/>
            <person name="Pyrih J."/>
            <person name="Halakuc P."/>
            <person name="Pipaliya S.V."/>
            <person name="Vacek V."/>
            <person name="Brzon O."/>
            <person name="Soukal P."/>
            <person name="Eme L."/>
            <person name="Dacks J.B."/>
            <person name="Karnkowska A."/>
            <person name="Elias M."/>
            <person name="Hampl V."/>
        </authorList>
    </citation>
    <scope>NUCLEOTIDE SEQUENCE [LARGE SCALE GENOMIC DNA]</scope>
    <source>
        <strain evidence="2">NAU3</strain>
        <tissue evidence="2">Gut</tissue>
    </source>
</reference>
<feature type="compositionally biased region" description="Basic and acidic residues" evidence="1">
    <location>
        <begin position="91"/>
        <end position="104"/>
    </location>
</feature>
<evidence type="ECO:0000313" key="2">
    <source>
        <dbReference type="EMBL" id="KAK2963284.1"/>
    </source>
</evidence>
<feature type="region of interest" description="Disordered" evidence="1">
    <location>
        <begin position="19"/>
        <end position="38"/>
    </location>
</feature>
<dbReference type="EMBL" id="JARBJD010000007">
    <property type="protein sequence ID" value="KAK2963284.1"/>
    <property type="molecule type" value="Genomic_DNA"/>
</dbReference>
<dbReference type="Proteomes" id="UP001281761">
    <property type="component" value="Unassembled WGS sequence"/>
</dbReference>
<feature type="region of interest" description="Disordered" evidence="1">
    <location>
        <begin position="67"/>
        <end position="104"/>
    </location>
</feature>
<dbReference type="InterPro" id="IPR013240">
    <property type="entry name" value="DNA-dir_RNA_pol1_su_RPA34"/>
</dbReference>
<feature type="compositionally biased region" description="Basic and acidic residues" evidence="1">
    <location>
        <begin position="213"/>
        <end position="239"/>
    </location>
</feature>
<evidence type="ECO:0000256" key="1">
    <source>
        <dbReference type="SAM" id="MobiDB-lite"/>
    </source>
</evidence>
<comment type="caution">
    <text evidence="2">The sequence shown here is derived from an EMBL/GenBank/DDBJ whole genome shotgun (WGS) entry which is preliminary data.</text>
</comment>
<name>A0ABQ9YHR5_9EUKA</name>
<gene>
    <name evidence="2" type="ORF">BLNAU_1817</name>
</gene>
<organism evidence="2 3">
    <name type="scientific">Blattamonas nauphoetae</name>
    <dbReference type="NCBI Taxonomy" id="2049346"/>
    <lineage>
        <taxon>Eukaryota</taxon>
        <taxon>Metamonada</taxon>
        <taxon>Preaxostyla</taxon>
        <taxon>Oxymonadida</taxon>
        <taxon>Blattamonas</taxon>
    </lineage>
</organism>
<accession>A0ABQ9YHR5</accession>
<proteinExistence type="predicted"/>
<keyword evidence="3" id="KW-1185">Reference proteome</keyword>
<evidence type="ECO:0000313" key="3">
    <source>
        <dbReference type="Proteomes" id="UP001281761"/>
    </source>
</evidence>